<evidence type="ECO:0000256" key="1">
    <source>
        <dbReference type="ARBA" id="ARBA00022676"/>
    </source>
</evidence>
<gene>
    <name evidence="4" type="ORF">E5259_06935</name>
</gene>
<organism evidence="4 5">
    <name type="scientific">Blautia producta</name>
    <dbReference type="NCBI Taxonomy" id="33035"/>
    <lineage>
        <taxon>Bacteria</taxon>
        <taxon>Bacillati</taxon>
        <taxon>Bacillota</taxon>
        <taxon>Clostridia</taxon>
        <taxon>Lachnospirales</taxon>
        <taxon>Lachnospiraceae</taxon>
        <taxon>Blautia</taxon>
    </lineage>
</organism>
<dbReference type="PANTHER" id="PTHR22916:SF51">
    <property type="entry name" value="GLYCOSYLTRANSFERASE EPSH-RELATED"/>
    <property type="match status" value="1"/>
</dbReference>
<keyword evidence="1" id="KW-0328">Glycosyltransferase</keyword>
<evidence type="ECO:0000259" key="3">
    <source>
        <dbReference type="Pfam" id="PF00535"/>
    </source>
</evidence>
<dbReference type="Gene3D" id="3.90.550.10">
    <property type="entry name" value="Spore Coat Polysaccharide Biosynthesis Protein SpsA, Chain A"/>
    <property type="match status" value="1"/>
</dbReference>
<reference evidence="4 5" key="1">
    <citation type="submission" date="2019-04" db="EMBL/GenBank/DDBJ databases">
        <authorList>
            <person name="Schori C."/>
            <person name="Ahrens C."/>
        </authorList>
    </citation>
    <scope>NUCLEOTIDE SEQUENCE [LARGE SCALE GENOMIC DNA]</scope>
    <source>
        <strain evidence="4 5">DSM 2950</strain>
    </source>
</reference>
<dbReference type="Proteomes" id="UP000515789">
    <property type="component" value="Chromosome"/>
</dbReference>
<dbReference type="Pfam" id="PF00535">
    <property type="entry name" value="Glycos_transf_2"/>
    <property type="match status" value="1"/>
</dbReference>
<proteinExistence type="predicted"/>
<dbReference type="SUPFAM" id="SSF53448">
    <property type="entry name" value="Nucleotide-diphospho-sugar transferases"/>
    <property type="match status" value="1"/>
</dbReference>
<keyword evidence="2 4" id="KW-0808">Transferase</keyword>
<sequence>MKVSIIVPVYNVENYLQRCLDSILNQTYKDFEVLLVNDASTDRSGEICAEYARKDKRIRYICKTENAGVSSARNDALRMVRGGGYIAFVDSDDYVKEFFLETLIAYAEQNDVDIVAFNLMRIGKFHRSVSTLQAGIYTRNDFMKQYLTTNMNAFVCNKIFKARLWEGIFFAGEKYEDMRVFHQLIDRTSKCQIVSDALYFAEQRTGSLSRSLTIEMDQIYAAELVKEYVCKYYPALKGNVYQFYMHFIANQMSKGICYHPIKWHKELTELNAKLRNEYLIAKKQCADFDFDKINMDNLYTLVYTKVIKNPVGFIVF</sequence>
<name>A0A7G5MRV4_9FIRM</name>
<dbReference type="EMBL" id="CP039126">
    <property type="protein sequence ID" value="QMW77347.1"/>
    <property type="molecule type" value="Genomic_DNA"/>
</dbReference>
<dbReference type="InterPro" id="IPR001173">
    <property type="entry name" value="Glyco_trans_2-like"/>
</dbReference>
<dbReference type="InterPro" id="IPR029044">
    <property type="entry name" value="Nucleotide-diphossugar_trans"/>
</dbReference>
<dbReference type="AlphaFoldDB" id="A0A7G5MRV4"/>
<feature type="domain" description="Glycosyltransferase 2-like" evidence="3">
    <location>
        <begin position="4"/>
        <end position="133"/>
    </location>
</feature>
<protein>
    <submittedName>
        <fullName evidence="4">Glycosyltransferase family 2 protein</fullName>
    </submittedName>
</protein>
<dbReference type="CDD" id="cd00761">
    <property type="entry name" value="Glyco_tranf_GTA_type"/>
    <property type="match status" value="1"/>
</dbReference>
<evidence type="ECO:0000256" key="2">
    <source>
        <dbReference type="ARBA" id="ARBA00022679"/>
    </source>
</evidence>
<dbReference type="RefSeq" id="WP_182557258.1">
    <property type="nucleotide sequence ID" value="NZ_CP039126.1"/>
</dbReference>
<dbReference type="GO" id="GO:0016757">
    <property type="term" value="F:glycosyltransferase activity"/>
    <property type="evidence" value="ECO:0007669"/>
    <property type="project" value="UniProtKB-KW"/>
</dbReference>
<evidence type="ECO:0000313" key="4">
    <source>
        <dbReference type="EMBL" id="QMW77347.1"/>
    </source>
</evidence>
<accession>A0A7G5MRV4</accession>
<evidence type="ECO:0000313" key="5">
    <source>
        <dbReference type="Proteomes" id="UP000515789"/>
    </source>
</evidence>
<dbReference type="PANTHER" id="PTHR22916">
    <property type="entry name" value="GLYCOSYLTRANSFERASE"/>
    <property type="match status" value="1"/>
</dbReference>